<evidence type="ECO:0000259" key="3">
    <source>
        <dbReference type="Pfam" id="PF13439"/>
    </source>
</evidence>
<feature type="transmembrane region" description="Helical" evidence="1">
    <location>
        <begin position="81"/>
        <end position="98"/>
    </location>
</feature>
<gene>
    <name evidence="4" type="ORF">UX05_C0001G0145</name>
</gene>
<reference evidence="4 5" key="1">
    <citation type="journal article" date="2015" name="Nature">
        <title>rRNA introns, odd ribosomes, and small enigmatic genomes across a large radiation of phyla.</title>
        <authorList>
            <person name="Brown C.T."/>
            <person name="Hug L.A."/>
            <person name="Thomas B.C."/>
            <person name="Sharon I."/>
            <person name="Castelle C.J."/>
            <person name="Singh A."/>
            <person name="Wilkins M.J."/>
            <person name="Williams K.H."/>
            <person name="Banfield J.F."/>
        </authorList>
    </citation>
    <scope>NUCLEOTIDE SEQUENCE [LARGE SCALE GENOMIC DNA]</scope>
</reference>
<dbReference type="Proteomes" id="UP000034264">
    <property type="component" value="Unassembled WGS sequence"/>
</dbReference>
<dbReference type="Gene3D" id="3.40.50.2000">
    <property type="entry name" value="Glycogen Phosphorylase B"/>
    <property type="match status" value="2"/>
</dbReference>
<dbReference type="GO" id="GO:0016757">
    <property type="term" value="F:glycosyltransferase activity"/>
    <property type="evidence" value="ECO:0007669"/>
    <property type="project" value="InterPro"/>
</dbReference>
<keyword evidence="1" id="KW-1133">Transmembrane helix</keyword>
<dbReference type="Pfam" id="PF00534">
    <property type="entry name" value="Glycos_transf_1"/>
    <property type="match status" value="1"/>
</dbReference>
<feature type="domain" description="Glycosyltransferase subfamily 4-like N-terminal" evidence="3">
    <location>
        <begin position="15"/>
        <end position="187"/>
    </location>
</feature>
<dbReference type="InterPro" id="IPR050194">
    <property type="entry name" value="Glycosyltransferase_grp1"/>
</dbReference>
<keyword evidence="4" id="KW-0808">Transferase</keyword>
<keyword evidence="1" id="KW-0472">Membrane</keyword>
<sequence length="369" mass="41242">MKILQLTSHYYPNLGGVETHLQDLIRELIKMKHQVFVLTYRPLSTNSPWSIWETSQFLKVFRIPWFPGLFNKLSPYPVLEFLYLAPGLFIALPLLLIISRPQVIHSHGLVAAFAGVIWGRLFGIRVIVSTHSIYHFPSSGLYRWLARVIFESADYNLCLSNQSASELIKQGVSPQKVGRFTYWVDLDKFSPKDKLLSKKALGWSGQFVVLFVGRLVSEKGIPELLKAAKKFKSGINLKIAGSGPLEDQVKKFYIGRISQDMLSLYYSAADLTIVPSTHEEGFGRVIIESLACGTPVIAANRGAIPEAMDNTVGKLIDITPKNIIDTINHFLLHQDRLTSLSKKARTFAVSNYSNNNAGQIISAYGFPTG</sequence>
<feature type="domain" description="Glycosyl transferase family 1" evidence="2">
    <location>
        <begin position="198"/>
        <end position="346"/>
    </location>
</feature>
<dbReference type="InterPro" id="IPR001296">
    <property type="entry name" value="Glyco_trans_1"/>
</dbReference>
<accession>A0A0G1M5G0</accession>
<dbReference type="InterPro" id="IPR028098">
    <property type="entry name" value="Glyco_trans_4-like_N"/>
</dbReference>
<evidence type="ECO:0000313" key="4">
    <source>
        <dbReference type="EMBL" id="KKU03516.1"/>
    </source>
</evidence>
<dbReference type="SUPFAM" id="SSF53756">
    <property type="entry name" value="UDP-Glycosyltransferase/glycogen phosphorylase"/>
    <property type="match status" value="1"/>
</dbReference>
<proteinExistence type="predicted"/>
<dbReference type="AlphaFoldDB" id="A0A0G1M5G0"/>
<name>A0A0G1M5G0_9BACT</name>
<dbReference type="PANTHER" id="PTHR45947">
    <property type="entry name" value="SULFOQUINOVOSYL TRANSFERASE SQD2"/>
    <property type="match status" value="1"/>
</dbReference>
<evidence type="ECO:0000259" key="2">
    <source>
        <dbReference type="Pfam" id="PF00534"/>
    </source>
</evidence>
<dbReference type="CDD" id="cd03801">
    <property type="entry name" value="GT4_PimA-like"/>
    <property type="match status" value="1"/>
</dbReference>
<dbReference type="Pfam" id="PF13439">
    <property type="entry name" value="Glyco_transf_4"/>
    <property type="match status" value="1"/>
</dbReference>
<keyword evidence="1" id="KW-0812">Transmembrane</keyword>
<dbReference type="PANTHER" id="PTHR45947:SF3">
    <property type="entry name" value="SULFOQUINOVOSYL TRANSFERASE SQD2"/>
    <property type="match status" value="1"/>
</dbReference>
<feature type="transmembrane region" description="Helical" evidence="1">
    <location>
        <begin position="110"/>
        <end position="128"/>
    </location>
</feature>
<comment type="caution">
    <text evidence="4">The sequence shown here is derived from an EMBL/GenBank/DDBJ whole genome shotgun (WGS) entry which is preliminary data.</text>
</comment>
<evidence type="ECO:0000256" key="1">
    <source>
        <dbReference type="SAM" id="Phobius"/>
    </source>
</evidence>
<protein>
    <submittedName>
        <fullName evidence="4">Glycosyltransferase</fullName>
    </submittedName>
</protein>
<dbReference type="EMBL" id="LCKS01000001">
    <property type="protein sequence ID" value="KKU03516.1"/>
    <property type="molecule type" value="Genomic_DNA"/>
</dbReference>
<evidence type="ECO:0000313" key="5">
    <source>
        <dbReference type="Proteomes" id="UP000034264"/>
    </source>
</evidence>
<organism evidence="4 5">
    <name type="scientific">Candidatus Amesbacteria bacterium GW2011_GWC2_45_19</name>
    <dbReference type="NCBI Taxonomy" id="1618366"/>
    <lineage>
        <taxon>Bacteria</taxon>
        <taxon>Candidatus Amesiibacteriota</taxon>
    </lineage>
</organism>